<accession>A0A0A9GJT4</accession>
<dbReference type="AlphaFoldDB" id="A0A0A9GJT4"/>
<dbReference type="EMBL" id="GBRH01173154">
    <property type="protein sequence ID" value="JAE24742.1"/>
    <property type="molecule type" value="Transcribed_RNA"/>
</dbReference>
<name>A0A0A9GJT4_ARUDO</name>
<reference evidence="1" key="1">
    <citation type="submission" date="2014-09" db="EMBL/GenBank/DDBJ databases">
        <authorList>
            <person name="Magalhaes I.L.F."/>
            <person name="Oliveira U."/>
            <person name="Santos F.R."/>
            <person name="Vidigal T.H.D.A."/>
            <person name="Brescovit A.D."/>
            <person name="Santos A.J."/>
        </authorList>
    </citation>
    <scope>NUCLEOTIDE SEQUENCE</scope>
    <source>
        <tissue evidence="1">Shoot tissue taken approximately 20 cm above the soil surface</tissue>
    </source>
</reference>
<evidence type="ECO:0000313" key="1">
    <source>
        <dbReference type="EMBL" id="JAE24742.1"/>
    </source>
</evidence>
<sequence length="21" mass="2589">MFQLAQSLMSYFWQKEKLPGR</sequence>
<reference evidence="1" key="2">
    <citation type="journal article" date="2015" name="Data Brief">
        <title>Shoot transcriptome of the giant reed, Arundo donax.</title>
        <authorList>
            <person name="Barrero R.A."/>
            <person name="Guerrero F.D."/>
            <person name="Moolhuijzen P."/>
            <person name="Goolsby J.A."/>
            <person name="Tidwell J."/>
            <person name="Bellgard S.E."/>
            <person name="Bellgard M.I."/>
        </authorList>
    </citation>
    <scope>NUCLEOTIDE SEQUENCE</scope>
    <source>
        <tissue evidence="1">Shoot tissue taken approximately 20 cm above the soil surface</tissue>
    </source>
</reference>
<organism evidence="1">
    <name type="scientific">Arundo donax</name>
    <name type="common">Giant reed</name>
    <name type="synonym">Donax arundinaceus</name>
    <dbReference type="NCBI Taxonomy" id="35708"/>
    <lineage>
        <taxon>Eukaryota</taxon>
        <taxon>Viridiplantae</taxon>
        <taxon>Streptophyta</taxon>
        <taxon>Embryophyta</taxon>
        <taxon>Tracheophyta</taxon>
        <taxon>Spermatophyta</taxon>
        <taxon>Magnoliopsida</taxon>
        <taxon>Liliopsida</taxon>
        <taxon>Poales</taxon>
        <taxon>Poaceae</taxon>
        <taxon>PACMAD clade</taxon>
        <taxon>Arundinoideae</taxon>
        <taxon>Arundineae</taxon>
        <taxon>Arundo</taxon>
    </lineage>
</organism>
<proteinExistence type="predicted"/>
<protein>
    <submittedName>
        <fullName evidence="1">Uncharacterized protein</fullName>
    </submittedName>
</protein>